<dbReference type="Pfam" id="PF01547">
    <property type="entry name" value="SBP_bac_1"/>
    <property type="match status" value="1"/>
</dbReference>
<keyword evidence="2" id="KW-0813">Transport</keyword>
<dbReference type="Gene3D" id="3.40.190.10">
    <property type="entry name" value="Periplasmic binding protein-like II"/>
    <property type="match status" value="2"/>
</dbReference>
<evidence type="ECO:0000256" key="2">
    <source>
        <dbReference type="ARBA" id="ARBA00022448"/>
    </source>
</evidence>
<dbReference type="EMBL" id="FXZK01000012">
    <property type="protein sequence ID" value="SMY09758.1"/>
    <property type="molecule type" value="Genomic_DNA"/>
</dbReference>
<sequence>MTELCGVAWDHRRCWGPLVDDPVVQWSRRSLYSFGEGDLSEFTPENDLIIYDHPFTGDIARDGLMLDLLPYLSAEDIEMLENNQVGQSYKSYFFEGGLYALPIDAAAVTAAWRPDLLAEINADVPDTLDDVVSLGIEAKAKSKWVGWAAKPTDLMCSYVTIAASLGAAPGQDDGPFLSREISLQVVELMRRLAEVAHPSSMTWNPIQLFDYMSASDDIVYTPFAFNYVNYATASERQLRFASVPRAAAGLQARGLLGGAGIAVSAQSKNPEAAVAQALRLVDPAFQAGDYVRKGGQPGMRSAWVSREADAATNGFLSGCLPAMDAAFLRPNIPGFVPFFHDATHEITKAVTGEITHEAFWSWQTTTYDALRADNAKRVTISA</sequence>
<dbReference type="Proteomes" id="UP000201613">
    <property type="component" value="Unassembled WGS sequence"/>
</dbReference>
<dbReference type="PANTHER" id="PTHR30061:SF50">
    <property type="entry name" value="MALTOSE_MALTODEXTRIN-BINDING PERIPLASMIC PROTEIN"/>
    <property type="match status" value="1"/>
</dbReference>
<gene>
    <name evidence="4" type="ORF">LOM8899_03930</name>
</gene>
<dbReference type="InterPro" id="IPR006059">
    <property type="entry name" value="SBP"/>
</dbReference>
<evidence type="ECO:0000313" key="4">
    <source>
        <dbReference type="EMBL" id="SMY09758.1"/>
    </source>
</evidence>
<dbReference type="GO" id="GO:1901982">
    <property type="term" value="F:maltose binding"/>
    <property type="evidence" value="ECO:0007669"/>
    <property type="project" value="TreeGrafter"/>
</dbReference>
<dbReference type="GO" id="GO:0015768">
    <property type="term" value="P:maltose transport"/>
    <property type="evidence" value="ECO:0007669"/>
    <property type="project" value="TreeGrafter"/>
</dbReference>
<dbReference type="GO" id="GO:0042956">
    <property type="term" value="P:maltodextrin transmembrane transport"/>
    <property type="evidence" value="ECO:0007669"/>
    <property type="project" value="TreeGrafter"/>
</dbReference>
<accession>A0A238LJG0</accession>
<keyword evidence="5" id="KW-1185">Reference proteome</keyword>
<reference evidence="4 5" key="1">
    <citation type="submission" date="2017-05" db="EMBL/GenBank/DDBJ databases">
        <authorList>
            <person name="Song R."/>
            <person name="Chenine A.L."/>
            <person name="Ruprecht R.M."/>
        </authorList>
    </citation>
    <scope>NUCLEOTIDE SEQUENCE [LARGE SCALE GENOMIC DNA]</scope>
    <source>
        <strain evidence="4 5">CECT 8899</strain>
    </source>
</reference>
<name>A0A238LJG0_9RHOB</name>
<dbReference type="PANTHER" id="PTHR30061">
    <property type="entry name" value="MALTOSE-BINDING PERIPLASMIC PROTEIN"/>
    <property type="match status" value="1"/>
</dbReference>
<dbReference type="AlphaFoldDB" id="A0A238LJG0"/>
<comment type="similarity">
    <text evidence="1">Belongs to the bacterial solute-binding protein 1 family.</text>
</comment>
<protein>
    <submittedName>
        <fullName evidence="4">Bacterial extracellular solute-binding protein</fullName>
    </submittedName>
</protein>
<evidence type="ECO:0000256" key="3">
    <source>
        <dbReference type="ARBA" id="ARBA00022729"/>
    </source>
</evidence>
<dbReference type="SUPFAM" id="SSF53850">
    <property type="entry name" value="Periplasmic binding protein-like II"/>
    <property type="match status" value="1"/>
</dbReference>
<organism evidence="4 5">
    <name type="scientific">Flavimaricola marinus</name>
    <dbReference type="NCBI Taxonomy" id="1819565"/>
    <lineage>
        <taxon>Bacteria</taxon>
        <taxon>Pseudomonadati</taxon>
        <taxon>Pseudomonadota</taxon>
        <taxon>Alphaproteobacteria</taxon>
        <taxon>Rhodobacterales</taxon>
        <taxon>Paracoccaceae</taxon>
        <taxon>Flavimaricola</taxon>
    </lineage>
</organism>
<evidence type="ECO:0000256" key="1">
    <source>
        <dbReference type="ARBA" id="ARBA00008520"/>
    </source>
</evidence>
<evidence type="ECO:0000313" key="5">
    <source>
        <dbReference type="Proteomes" id="UP000201613"/>
    </source>
</evidence>
<dbReference type="GO" id="GO:0055052">
    <property type="term" value="C:ATP-binding cassette (ABC) transporter complex, substrate-binding subunit-containing"/>
    <property type="evidence" value="ECO:0007669"/>
    <property type="project" value="TreeGrafter"/>
</dbReference>
<dbReference type="OrthoDB" id="9811622at2"/>
<keyword evidence="3" id="KW-0732">Signal</keyword>
<proteinExistence type="inferred from homology"/>